<keyword evidence="3" id="KW-1003">Cell membrane</keyword>
<dbReference type="Pfam" id="PF00528">
    <property type="entry name" value="BPD_transp_1"/>
    <property type="match status" value="1"/>
</dbReference>
<evidence type="ECO:0000256" key="4">
    <source>
        <dbReference type="ARBA" id="ARBA00022692"/>
    </source>
</evidence>
<keyword evidence="5 7" id="KW-1133">Transmembrane helix</keyword>
<reference evidence="9" key="1">
    <citation type="submission" date="2018-05" db="EMBL/GenBank/DDBJ databases">
        <authorList>
            <person name="Lanie J.A."/>
            <person name="Ng W.-L."/>
            <person name="Kazmierczak K.M."/>
            <person name="Andrzejewski T.M."/>
            <person name="Davidsen T.M."/>
            <person name="Wayne K.J."/>
            <person name="Tettelin H."/>
            <person name="Glass J.I."/>
            <person name="Rusch D."/>
            <person name="Podicherti R."/>
            <person name="Tsui H.-C.T."/>
            <person name="Winkler M.E."/>
        </authorList>
    </citation>
    <scope>NUCLEOTIDE SEQUENCE</scope>
</reference>
<sequence>MWRCPVVKGGRTLRVVVTTVVALLLVVALWEGYKWMGGQTDDHWPGTSIELPTSTDDLTMPHATDIAGELFEEVRDGRARLPLYLFLLKKGWYTFQEAAIGFSFGLAIGLGLAILMLRWRVAERGLLPWINVSQTVPLIALAPIIVTWGRLNDIPDILSISLIATYLTFFPVAVSALRGLQSPDTAHLELMRSYAAPWRTTLFKLRLPAARAYLFPALKLAATLSVVGAIVGEISIGTKTGLGRAILEYAQRYAVSPERLYASVVGAAILGLSVFGMVNLAERLVMKRTEGVERADRVAA</sequence>
<feature type="transmembrane region" description="Helical" evidence="7">
    <location>
        <begin position="98"/>
        <end position="117"/>
    </location>
</feature>
<feature type="transmembrane region" description="Helical" evidence="7">
    <location>
        <begin position="212"/>
        <end position="232"/>
    </location>
</feature>
<dbReference type="InterPro" id="IPR000515">
    <property type="entry name" value="MetI-like"/>
</dbReference>
<evidence type="ECO:0000259" key="8">
    <source>
        <dbReference type="Pfam" id="PF00528"/>
    </source>
</evidence>
<keyword evidence="4 7" id="KW-0812">Transmembrane</keyword>
<name>A0A381SU61_9ZZZZ</name>
<dbReference type="PANTHER" id="PTHR30151">
    <property type="entry name" value="ALKANE SULFONATE ABC TRANSPORTER-RELATED, MEMBRANE SUBUNIT"/>
    <property type="match status" value="1"/>
</dbReference>
<comment type="subcellular location">
    <subcellularLocation>
        <location evidence="1">Cell membrane</location>
        <topology evidence="1">Multi-pass membrane protein</topology>
    </subcellularLocation>
</comment>
<evidence type="ECO:0000256" key="5">
    <source>
        <dbReference type="ARBA" id="ARBA00022989"/>
    </source>
</evidence>
<evidence type="ECO:0000256" key="6">
    <source>
        <dbReference type="ARBA" id="ARBA00023136"/>
    </source>
</evidence>
<gene>
    <name evidence="9" type="ORF">METZ01_LOCUS58821</name>
</gene>
<dbReference type="GO" id="GO:0005886">
    <property type="term" value="C:plasma membrane"/>
    <property type="evidence" value="ECO:0007669"/>
    <property type="project" value="UniProtKB-SubCell"/>
</dbReference>
<dbReference type="SUPFAM" id="SSF161098">
    <property type="entry name" value="MetI-like"/>
    <property type="match status" value="1"/>
</dbReference>
<evidence type="ECO:0000313" key="9">
    <source>
        <dbReference type="EMBL" id="SVA05967.1"/>
    </source>
</evidence>
<feature type="transmembrane region" description="Helical" evidence="7">
    <location>
        <begin position="157"/>
        <end position="177"/>
    </location>
</feature>
<protein>
    <recommendedName>
        <fullName evidence="8">ABC transmembrane type-1 domain-containing protein</fullName>
    </recommendedName>
</protein>
<dbReference type="PANTHER" id="PTHR30151:SF20">
    <property type="entry name" value="ABC TRANSPORTER PERMEASE PROTEIN HI_0355-RELATED"/>
    <property type="match status" value="1"/>
</dbReference>
<feature type="domain" description="ABC transmembrane type-1" evidence="8">
    <location>
        <begin position="105"/>
        <end position="282"/>
    </location>
</feature>
<dbReference type="CDD" id="cd06261">
    <property type="entry name" value="TM_PBP2"/>
    <property type="match status" value="1"/>
</dbReference>
<accession>A0A381SU61</accession>
<evidence type="ECO:0000256" key="7">
    <source>
        <dbReference type="SAM" id="Phobius"/>
    </source>
</evidence>
<feature type="transmembrane region" description="Helical" evidence="7">
    <location>
        <begin position="12"/>
        <end position="30"/>
    </location>
</feature>
<keyword evidence="6 7" id="KW-0472">Membrane</keyword>
<dbReference type="EMBL" id="UINC01003396">
    <property type="protein sequence ID" value="SVA05967.1"/>
    <property type="molecule type" value="Genomic_DNA"/>
</dbReference>
<dbReference type="AlphaFoldDB" id="A0A381SU61"/>
<keyword evidence="2" id="KW-0813">Transport</keyword>
<dbReference type="Gene3D" id="1.10.3720.10">
    <property type="entry name" value="MetI-like"/>
    <property type="match status" value="1"/>
</dbReference>
<feature type="transmembrane region" description="Helical" evidence="7">
    <location>
        <begin position="129"/>
        <end position="151"/>
    </location>
</feature>
<evidence type="ECO:0000256" key="2">
    <source>
        <dbReference type="ARBA" id="ARBA00022448"/>
    </source>
</evidence>
<evidence type="ECO:0000256" key="3">
    <source>
        <dbReference type="ARBA" id="ARBA00022475"/>
    </source>
</evidence>
<dbReference type="GO" id="GO:0055085">
    <property type="term" value="P:transmembrane transport"/>
    <property type="evidence" value="ECO:0007669"/>
    <property type="project" value="InterPro"/>
</dbReference>
<organism evidence="9">
    <name type="scientific">marine metagenome</name>
    <dbReference type="NCBI Taxonomy" id="408172"/>
    <lineage>
        <taxon>unclassified sequences</taxon>
        <taxon>metagenomes</taxon>
        <taxon>ecological metagenomes</taxon>
    </lineage>
</organism>
<feature type="transmembrane region" description="Helical" evidence="7">
    <location>
        <begin position="260"/>
        <end position="281"/>
    </location>
</feature>
<evidence type="ECO:0000256" key="1">
    <source>
        <dbReference type="ARBA" id="ARBA00004651"/>
    </source>
</evidence>
<proteinExistence type="predicted"/>
<dbReference type="InterPro" id="IPR035906">
    <property type="entry name" value="MetI-like_sf"/>
</dbReference>